<dbReference type="AlphaFoldDB" id="A0A420H1Z8"/>
<feature type="compositionally biased region" description="Low complexity" evidence="2">
    <location>
        <begin position="134"/>
        <end position="143"/>
    </location>
</feature>
<protein>
    <submittedName>
        <fullName evidence="4">Putative uba ts-n domain-containing protein</fullName>
    </submittedName>
</protein>
<sequence>MSGPLSKRQQARNERILQDLIKTVPGNNVCADCQVRNPGWASWSLGIFLCMRCAALHRKMGTHITKVKSLSMDTWTYDQVETMKRIGNIASNSIYNPLNTKAPINFDADDIDSSMEKFIRQKYQDKVVKASKESSSASLNSDDLPPPLPPKTGTSFGVRSSSSTFPFSVKHIKEVAQKSDKNFIPNLKRNKPSRVFGVNMEEANDYDPKSSKFYDTDFPEKRNLTVLKKMEGNLEKSIETLVCLGENDTRKTKQKEMSYLPISDGANISVCSSVDRSSLNSKNSGNPFDRLGPGNITAQPLSSQSTGRLQQGQINNDLGQQALGFNTTSLAPFQLSCGPYQASQNMFNKSLSLFPNRTGPGFPGAQVTHPEQNQQPTTPTPFLPHQHDAHLISQYMSQLSLKNSNCNPFMQDLGQKQLNKNNDNNNSLNFYNNRHLTSLDLQQYPVRQPVPLNRIPSQYPPDTFSHSGQQPLESFNCFPNEINPYFSEPFSHPPDIQHQALQSELDIQRSSNQPYVNIQQDNLSMQMFKSKVDTRSILDLYNRPDLAPSRPISEQTQHLTRSPRASSSEQTNLQSPPVNFTTNSKNPFASDISPSNSNLKEEFSPVQKISQNTSHESNNLNTGGWMSGRHSPEAWRSISARSMR</sequence>
<dbReference type="PROSITE" id="PS50115">
    <property type="entry name" value="ARFGAP"/>
    <property type="match status" value="1"/>
</dbReference>
<dbReference type="InterPro" id="IPR037278">
    <property type="entry name" value="ARFGAP/RecO"/>
</dbReference>
<feature type="region of interest" description="Disordered" evidence="2">
    <location>
        <begin position="278"/>
        <end position="310"/>
    </location>
</feature>
<dbReference type="STRING" id="62708.A0A420H1Z8"/>
<evidence type="ECO:0000259" key="3">
    <source>
        <dbReference type="PROSITE" id="PS50115"/>
    </source>
</evidence>
<dbReference type="Proteomes" id="UP000283383">
    <property type="component" value="Unassembled WGS sequence"/>
</dbReference>
<reference evidence="4 5" key="1">
    <citation type="journal article" date="2018" name="BMC Genomics">
        <title>Comparative genome analyses reveal sequence features reflecting distinct modes of host-adaptation between dicot and monocot powdery mildew.</title>
        <authorList>
            <person name="Wu Y."/>
            <person name="Ma X."/>
            <person name="Pan Z."/>
            <person name="Kale S.D."/>
            <person name="Song Y."/>
            <person name="King H."/>
            <person name="Zhang Q."/>
            <person name="Presley C."/>
            <person name="Deng X."/>
            <person name="Wei C.I."/>
            <person name="Xiao S."/>
        </authorList>
    </citation>
    <scope>NUCLEOTIDE SEQUENCE [LARGE SCALE GENOMIC DNA]</scope>
    <source>
        <strain evidence="4">UMSG3</strain>
    </source>
</reference>
<dbReference type="GO" id="GO:0005096">
    <property type="term" value="F:GTPase activator activity"/>
    <property type="evidence" value="ECO:0007669"/>
    <property type="project" value="InterPro"/>
</dbReference>
<feature type="domain" description="Arf-GAP" evidence="3">
    <location>
        <begin position="14"/>
        <end position="137"/>
    </location>
</feature>
<keyword evidence="1" id="KW-0479">Metal-binding</keyword>
<feature type="compositionally biased region" description="Polar residues" evidence="2">
    <location>
        <begin position="152"/>
        <end position="161"/>
    </location>
</feature>
<dbReference type="InterPro" id="IPR038508">
    <property type="entry name" value="ArfGAP_dom_sf"/>
</dbReference>
<proteinExistence type="predicted"/>
<feature type="region of interest" description="Disordered" evidence="2">
    <location>
        <begin position="543"/>
        <end position="644"/>
    </location>
</feature>
<comment type="caution">
    <text evidence="4">The sequence shown here is derived from an EMBL/GenBank/DDBJ whole genome shotgun (WGS) entry which is preliminary data.</text>
</comment>
<feature type="region of interest" description="Disordered" evidence="2">
    <location>
        <begin position="130"/>
        <end position="161"/>
    </location>
</feature>
<dbReference type="Gene3D" id="1.10.220.150">
    <property type="entry name" value="Arf GTPase activating protein"/>
    <property type="match status" value="1"/>
</dbReference>
<evidence type="ECO:0000256" key="2">
    <source>
        <dbReference type="SAM" id="MobiDB-lite"/>
    </source>
</evidence>
<dbReference type="InterPro" id="IPR051718">
    <property type="entry name" value="ARF_GTPase-activating"/>
</dbReference>
<dbReference type="CDD" id="cd08204">
    <property type="entry name" value="ArfGap"/>
    <property type="match status" value="1"/>
</dbReference>
<keyword evidence="1" id="KW-0862">Zinc</keyword>
<evidence type="ECO:0000313" key="4">
    <source>
        <dbReference type="EMBL" id="RKF51391.1"/>
    </source>
</evidence>
<dbReference type="EMBL" id="MCBQ01022292">
    <property type="protein sequence ID" value="RKF51391.1"/>
    <property type="molecule type" value="Genomic_DNA"/>
</dbReference>
<dbReference type="FunFam" id="1.10.220.150:FF:000026">
    <property type="entry name" value="GTPase activating protein for Arf, putative"/>
    <property type="match status" value="1"/>
</dbReference>
<dbReference type="PANTHER" id="PTHR45705:SF7">
    <property type="entry name" value="ACTIVATING PROTEIN FOR ARF, PUTATIVE (AFU_ORTHOLOGUE AFUA_4G09120)-RELATED"/>
    <property type="match status" value="1"/>
</dbReference>
<dbReference type="GO" id="GO:0008270">
    <property type="term" value="F:zinc ion binding"/>
    <property type="evidence" value="ECO:0007669"/>
    <property type="project" value="UniProtKB-KW"/>
</dbReference>
<dbReference type="PANTHER" id="PTHR45705">
    <property type="entry name" value="FI20236P1"/>
    <property type="match status" value="1"/>
</dbReference>
<dbReference type="PRINTS" id="PR00405">
    <property type="entry name" value="REVINTRACTNG"/>
</dbReference>
<evidence type="ECO:0000313" key="5">
    <source>
        <dbReference type="Proteomes" id="UP000283383"/>
    </source>
</evidence>
<gene>
    <name evidence="4" type="ORF">GcM3_222007</name>
</gene>
<feature type="compositionally biased region" description="Polar residues" evidence="2">
    <location>
        <begin position="607"/>
        <end position="624"/>
    </location>
</feature>
<feature type="compositionally biased region" description="Polar residues" evidence="2">
    <location>
        <begin position="552"/>
        <end position="598"/>
    </location>
</feature>
<accession>A0A420H1Z8</accession>
<organism evidence="4 5">
    <name type="scientific">Golovinomyces cichoracearum</name>
    <dbReference type="NCBI Taxonomy" id="62708"/>
    <lineage>
        <taxon>Eukaryota</taxon>
        <taxon>Fungi</taxon>
        <taxon>Dikarya</taxon>
        <taxon>Ascomycota</taxon>
        <taxon>Pezizomycotina</taxon>
        <taxon>Leotiomycetes</taxon>
        <taxon>Erysiphales</taxon>
        <taxon>Erysiphaceae</taxon>
        <taxon>Golovinomyces</taxon>
    </lineage>
</organism>
<dbReference type="SMART" id="SM00105">
    <property type="entry name" value="ArfGap"/>
    <property type="match status" value="1"/>
</dbReference>
<feature type="compositionally biased region" description="Polar residues" evidence="2">
    <location>
        <begin position="296"/>
        <end position="310"/>
    </location>
</feature>
<keyword evidence="5" id="KW-1185">Reference proteome</keyword>
<dbReference type="InterPro" id="IPR001164">
    <property type="entry name" value="ArfGAP_dom"/>
</dbReference>
<name>A0A420H1Z8_9PEZI</name>
<dbReference type="Pfam" id="PF01412">
    <property type="entry name" value="ArfGap"/>
    <property type="match status" value="1"/>
</dbReference>
<dbReference type="GO" id="GO:0005737">
    <property type="term" value="C:cytoplasm"/>
    <property type="evidence" value="ECO:0007669"/>
    <property type="project" value="TreeGrafter"/>
</dbReference>
<dbReference type="SUPFAM" id="SSF57863">
    <property type="entry name" value="ArfGap/RecO-like zinc finger"/>
    <property type="match status" value="1"/>
</dbReference>
<keyword evidence="1" id="KW-0863">Zinc-finger</keyword>
<evidence type="ECO:0000256" key="1">
    <source>
        <dbReference type="PROSITE-ProRule" id="PRU00288"/>
    </source>
</evidence>